<dbReference type="AlphaFoldDB" id="A0AB33Z4W8"/>
<keyword evidence="1" id="KW-0732">Signal</keyword>
<evidence type="ECO:0000313" key="3">
    <source>
        <dbReference type="Proteomes" id="UP000015462"/>
    </source>
</evidence>
<dbReference type="Pfam" id="PF13181">
    <property type="entry name" value="TPR_8"/>
    <property type="match status" value="1"/>
</dbReference>
<keyword evidence="3" id="KW-1185">Reference proteome</keyword>
<gene>
    <name evidence="2" type="ORF">L196_00790</name>
</gene>
<name>A0AB33Z4W8_9GAMM</name>
<dbReference type="Proteomes" id="UP000015462">
    <property type="component" value="Unassembled WGS sequence"/>
</dbReference>
<evidence type="ECO:0000313" key="2">
    <source>
        <dbReference type="EMBL" id="EPD13991.1"/>
    </source>
</evidence>
<proteinExistence type="predicted"/>
<protein>
    <submittedName>
        <fullName evidence="2">TPR repeats containing protein</fullName>
    </submittedName>
</protein>
<dbReference type="Gene3D" id="1.25.40.10">
    <property type="entry name" value="Tetratricopeptide repeat domain"/>
    <property type="match status" value="1"/>
</dbReference>
<dbReference type="EMBL" id="ASHL01000001">
    <property type="protein sequence ID" value="EPD13991.1"/>
    <property type="molecule type" value="Genomic_DNA"/>
</dbReference>
<dbReference type="InterPro" id="IPR019734">
    <property type="entry name" value="TPR_rpt"/>
</dbReference>
<dbReference type="SUPFAM" id="SSF48452">
    <property type="entry name" value="TPR-like"/>
    <property type="match status" value="1"/>
</dbReference>
<feature type="chain" id="PRO_5044260960" evidence="1">
    <location>
        <begin position="22"/>
        <end position="209"/>
    </location>
</feature>
<organism evidence="2 3">
    <name type="scientific">Cycloclasticus pugetii</name>
    <dbReference type="NCBI Taxonomy" id="34068"/>
    <lineage>
        <taxon>Bacteria</taxon>
        <taxon>Pseudomonadati</taxon>
        <taxon>Pseudomonadota</taxon>
        <taxon>Gammaproteobacteria</taxon>
        <taxon>Thiotrichales</taxon>
        <taxon>Piscirickettsiaceae</taxon>
        <taxon>Cycloclasticus</taxon>
    </lineage>
</organism>
<comment type="caution">
    <text evidence="2">The sequence shown here is derived from an EMBL/GenBank/DDBJ whole genome shotgun (WGS) entry which is preliminary data.</text>
</comment>
<sequence length="209" mass="22952">MKNIAKIMCYVLLLSSTTVLADVQQDVALLAKDWAKANYQLNGAQQEEAFDSLIEQSNEAVKLHPASAEVLIWRGIIKSSFAGVKGGLSALSLIKEAKKDLEKSILLDDKALSGSAYTTLGTLYFKAPGWPISFGNDEQAKRYLQKGILLDPNGIDSHYFYALFLLDQGEKKQAQASFIKALDAKARPGRALADSGRRHEINEALHEIN</sequence>
<reference evidence="2 3" key="1">
    <citation type="journal article" date="2013" name="Genome Announc.">
        <title>Genome Sequence of the Pyrene- and Fluoranthene-Degrading Bacterium Cycloclasticus sp. Strain PY97M.</title>
        <authorList>
            <person name="Cui Z."/>
            <person name="Xu G."/>
            <person name="Li Q."/>
            <person name="Gao W."/>
            <person name="Zheng L."/>
        </authorList>
    </citation>
    <scope>NUCLEOTIDE SEQUENCE [LARGE SCALE GENOMIC DNA]</scope>
    <source>
        <strain evidence="2 3">PY97M</strain>
    </source>
</reference>
<dbReference type="InterPro" id="IPR011990">
    <property type="entry name" value="TPR-like_helical_dom_sf"/>
</dbReference>
<dbReference type="RefSeq" id="WP_016389565.1">
    <property type="nucleotide sequence ID" value="NZ_KE646805.1"/>
</dbReference>
<evidence type="ECO:0000256" key="1">
    <source>
        <dbReference type="SAM" id="SignalP"/>
    </source>
</evidence>
<accession>A0AB33Z4W8</accession>
<feature type="signal peptide" evidence="1">
    <location>
        <begin position="1"/>
        <end position="21"/>
    </location>
</feature>